<proteinExistence type="predicted"/>
<gene>
    <name evidence="4" type="ORF">FME351_LOCUS25762</name>
    <name evidence="5" type="ORF">GRG538_LOCUS32561</name>
    <name evidence="7" type="ORF">HFQ381_LOCUS29193</name>
    <name evidence="2" type="ORF">KIK155_LOCUS5862</name>
    <name evidence="3" type="ORF">LUA448_LOCUS26383</name>
    <name evidence="9" type="ORF">QYT958_LOCUS24168</name>
    <name evidence="1" type="ORF">TIS948_LOCUS16445</name>
    <name evidence="10" type="ORF">TOA249_LOCUS29941</name>
    <name evidence="8" type="ORF">TSG867_LOCUS28607</name>
    <name evidence="6" type="ORF">UJA718_LOCUS23702</name>
</gene>
<dbReference type="EMBL" id="CAJNYT010005761">
    <property type="protein sequence ID" value="CAF3772085.1"/>
    <property type="molecule type" value="Genomic_DNA"/>
</dbReference>
<dbReference type="EMBL" id="CAJOBQ010003660">
    <property type="protein sequence ID" value="CAF4613803.1"/>
    <property type="molecule type" value="Genomic_DNA"/>
</dbReference>
<dbReference type="OrthoDB" id="10055630at2759"/>
<dbReference type="EMBL" id="CAJNYU010003400">
    <property type="protein sequence ID" value="CAF3671681.1"/>
    <property type="molecule type" value="Genomic_DNA"/>
</dbReference>
<dbReference type="Proteomes" id="UP000663848">
    <property type="component" value="Unassembled WGS sequence"/>
</dbReference>
<protein>
    <submittedName>
        <fullName evidence="2">Uncharacterized protein</fullName>
    </submittedName>
</protein>
<dbReference type="AlphaFoldDB" id="A0A817Y9Q6"/>
<evidence type="ECO:0000313" key="2">
    <source>
        <dbReference type="EMBL" id="CAF3376268.1"/>
    </source>
</evidence>
<evidence type="ECO:0000313" key="5">
    <source>
        <dbReference type="EMBL" id="CAF3772085.1"/>
    </source>
</evidence>
<accession>A0A817Y9Q6</accession>
<dbReference type="Proteomes" id="UP000663865">
    <property type="component" value="Unassembled WGS sequence"/>
</dbReference>
<sequence length="182" mass="21827">MDTNQTDNKFSIKTEINEDFELMNYMPMPMPNEDHIIDEHRRFPKNRKTKKNRRPIRKGYRMLRRICRFCNCKLLLTPQHKLFCAGCHQITIENKKNLNKKKILTRNKKKDRIKRSQQQKTKKEHVENISNCNGLETKLKWAVDKLIKIQNPDRINKMCTVIIKLTETIDILQAHERVSVKD</sequence>
<dbReference type="Proteomes" id="UP000663872">
    <property type="component" value="Unassembled WGS sequence"/>
</dbReference>
<evidence type="ECO:0000313" key="1">
    <source>
        <dbReference type="EMBL" id="CAF3273083.1"/>
    </source>
</evidence>
<dbReference type="EMBL" id="CAJNYV010000702">
    <property type="protein sequence ID" value="CAF3376268.1"/>
    <property type="molecule type" value="Genomic_DNA"/>
</dbReference>
<dbReference type="Proteomes" id="UP000663838">
    <property type="component" value="Unassembled WGS sequence"/>
</dbReference>
<dbReference type="EMBL" id="CAJOBO010004479">
    <property type="protein sequence ID" value="CAF4522124.1"/>
    <property type="molecule type" value="Genomic_DNA"/>
</dbReference>
<reference evidence="2" key="1">
    <citation type="submission" date="2021-02" db="EMBL/GenBank/DDBJ databases">
        <authorList>
            <person name="Nowell W R."/>
        </authorList>
    </citation>
    <scope>NUCLEOTIDE SEQUENCE</scope>
</reference>
<evidence type="ECO:0000313" key="12">
    <source>
        <dbReference type="Proteomes" id="UP000663873"/>
    </source>
</evidence>
<name>A0A817Y9Q6_9BILA</name>
<dbReference type="Proteomes" id="UP000663833">
    <property type="component" value="Unassembled WGS sequence"/>
</dbReference>
<dbReference type="Proteomes" id="UP000663851">
    <property type="component" value="Unassembled WGS sequence"/>
</dbReference>
<dbReference type="EMBL" id="CAJNYD010003562">
    <property type="protein sequence ID" value="CAF3520077.1"/>
    <property type="molecule type" value="Genomic_DNA"/>
</dbReference>
<dbReference type="EMBL" id="CAJNXB010002700">
    <property type="protein sequence ID" value="CAF3273083.1"/>
    <property type="molecule type" value="Genomic_DNA"/>
</dbReference>
<dbReference type="EMBL" id="CAJOBS010004905">
    <property type="protein sequence ID" value="CAF4890230.1"/>
    <property type="molecule type" value="Genomic_DNA"/>
</dbReference>
<evidence type="ECO:0000313" key="9">
    <source>
        <dbReference type="EMBL" id="CAF4806001.1"/>
    </source>
</evidence>
<dbReference type="Proteomes" id="UP000663862">
    <property type="component" value="Unassembled WGS sequence"/>
</dbReference>
<dbReference type="Proteomes" id="UP000663825">
    <property type="component" value="Unassembled WGS sequence"/>
</dbReference>
<organism evidence="2 11">
    <name type="scientific">Rotaria socialis</name>
    <dbReference type="NCBI Taxonomy" id="392032"/>
    <lineage>
        <taxon>Eukaryota</taxon>
        <taxon>Metazoa</taxon>
        <taxon>Spiralia</taxon>
        <taxon>Gnathifera</taxon>
        <taxon>Rotifera</taxon>
        <taxon>Eurotatoria</taxon>
        <taxon>Bdelloidea</taxon>
        <taxon>Philodinida</taxon>
        <taxon>Philodinidae</taxon>
        <taxon>Rotaria</taxon>
    </lineage>
</organism>
<comment type="caution">
    <text evidence="2">The sequence shown here is derived from an EMBL/GenBank/DDBJ whole genome shotgun (WGS) entry which is preliminary data.</text>
</comment>
<keyword evidence="12" id="KW-1185">Reference proteome</keyword>
<evidence type="ECO:0000313" key="4">
    <source>
        <dbReference type="EMBL" id="CAF3671681.1"/>
    </source>
</evidence>
<dbReference type="Proteomes" id="UP000663869">
    <property type="component" value="Unassembled WGS sequence"/>
</dbReference>
<evidence type="ECO:0000313" key="8">
    <source>
        <dbReference type="EMBL" id="CAF4613803.1"/>
    </source>
</evidence>
<evidence type="ECO:0000313" key="10">
    <source>
        <dbReference type="EMBL" id="CAF4890230.1"/>
    </source>
</evidence>
<evidence type="ECO:0000313" key="3">
    <source>
        <dbReference type="EMBL" id="CAF3520077.1"/>
    </source>
</evidence>
<evidence type="ECO:0000313" key="7">
    <source>
        <dbReference type="EMBL" id="CAF4522124.1"/>
    </source>
</evidence>
<dbReference type="EMBL" id="CAJOBP010005228">
    <property type="protein sequence ID" value="CAF4463746.1"/>
    <property type="molecule type" value="Genomic_DNA"/>
</dbReference>
<dbReference type="EMBL" id="CAJOBR010005077">
    <property type="protein sequence ID" value="CAF4806001.1"/>
    <property type="molecule type" value="Genomic_DNA"/>
</dbReference>
<evidence type="ECO:0000313" key="6">
    <source>
        <dbReference type="EMBL" id="CAF4463746.1"/>
    </source>
</evidence>
<evidence type="ECO:0000313" key="11">
    <source>
        <dbReference type="Proteomes" id="UP000663865"/>
    </source>
</evidence>
<dbReference type="Proteomes" id="UP000663873">
    <property type="component" value="Unassembled WGS sequence"/>
</dbReference>